<dbReference type="EMBL" id="JBEHZE010000001">
    <property type="protein sequence ID" value="MEX6633427.1"/>
    <property type="molecule type" value="Genomic_DNA"/>
</dbReference>
<reference evidence="4 5" key="1">
    <citation type="submission" date="2024-05" db="EMBL/GenBank/DDBJ databases">
        <title>Three bacterial strains, DH-69, EH-24, and ECK-19 isolated from coastal sediments.</title>
        <authorList>
            <person name="Ye Y.-Q."/>
            <person name="Du Z.-J."/>
        </authorList>
    </citation>
    <scope>NUCLEOTIDE SEQUENCE [LARGE SCALE GENOMIC DNA]</scope>
    <source>
        <strain evidence="4 5">ECK-19</strain>
    </source>
</reference>
<evidence type="ECO:0000256" key="1">
    <source>
        <dbReference type="ARBA" id="ARBA00023125"/>
    </source>
</evidence>
<sequence length="182" mass="20125">MLIGYARISTIDQNLDLQLDALKKAGCEKIYRDTGISGAKAKRPGLDRAIKRLKADDVLMVWRLDRLGRSMRHLIELTSMFDARGIGFCSLADAIDTSTAGGKLYFHLMGAFAEFERNLISERTKAGMAAAKARGIKMGRPKKHCASQDNQVADFESDVLNEAARALGADNKIVRDRHETVQ</sequence>
<protein>
    <submittedName>
        <fullName evidence="4">Recombinase family protein</fullName>
    </submittedName>
</protein>
<dbReference type="PROSITE" id="PS51736">
    <property type="entry name" value="RECOMBINASES_3"/>
    <property type="match status" value="1"/>
</dbReference>
<dbReference type="CDD" id="cd03768">
    <property type="entry name" value="SR_ResInv"/>
    <property type="match status" value="1"/>
</dbReference>
<dbReference type="SMART" id="SM00857">
    <property type="entry name" value="Resolvase"/>
    <property type="match status" value="1"/>
</dbReference>
<dbReference type="InterPro" id="IPR050639">
    <property type="entry name" value="SSR_resolvase"/>
</dbReference>
<organism evidence="4 5">
    <name type="scientific">Hyphococcus lacteus</name>
    <dbReference type="NCBI Taxonomy" id="3143536"/>
    <lineage>
        <taxon>Bacteria</taxon>
        <taxon>Pseudomonadati</taxon>
        <taxon>Pseudomonadota</taxon>
        <taxon>Alphaproteobacteria</taxon>
        <taxon>Parvularculales</taxon>
        <taxon>Parvularculaceae</taxon>
        <taxon>Hyphococcus</taxon>
    </lineage>
</organism>
<proteinExistence type="predicted"/>
<dbReference type="Proteomes" id="UP001560685">
    <property type="component" value="Unassembled WGS sequence"/>
</dbReference>
<dbReference type="Pfam" id="PF00239">
    <property type="entry name" value="Resolvase"/>
    <property type="match status" value="1"/>
</dbReference>
<keyword evidence="5" id="KW-1185">Reference proteome</keyword>
<dbReference type="InterPro" id="IPR006119">
    <property type="entry name" value="Resolv_N"/>
</dbReference>
<dbReference type="Gene3D" id="3.40.50.1390">
    <property type="entry name" value="Resolvase, N-terminal catalytic domain"/>
    <property type="match status" value="1"/>
</dbReference>
<evidence type="ECO:0000259" key="3">
    <source>
        <dbReference type="PROSITE" id="PS51736"/>
    </source>
</evidence>
<keyword evidence="1" id="KW-0238">DNA-binding</keyword>
<dbReference type="InterPro" id="IPR036162">
    <property type="entry name" value="Resolvase-like_N_sf"/>
</dbReference>
<keyword evidence="2" id="KW-0233">DNA recombination</keyword>
<evidence type="ECO:0000313" key="5">
    <source>
        <dbReference type="Proteomes" id="UP001560685"/>
    </source>
</evidence>
<feature type="domain" description="Resolvase/invertase-type recombinase catalytic" evidence="3">
    <location>
        <begin position="1"/>
        <end position="135"/>
    </location>
</feature>
<gene>
    <name evidence="4" type="ORF">ABFZ84_07675</name>
</gene>
<accession>A0ABV3Z3Q0</accession>
<evidence type="ECO:0000256" key="2">
    <source>
        <dbReference type="ARBA" id="ARBA00023172"/>
    </source>
</evidence>
<evidence type="ECO:0000313" key="4">
    <source>
        <dbReference type="EMBL" id="MEX6633427.1"/>
    </source>
</evidence>
<dbReference type="PANTHER" id="PTHR30461:SF2">
    <property type="entry name" value="SERINE RECOMBINASE PINE-RELATED"/>
    <property type="match status" value="1"/>
</dbReference>
<dbReference type="SUPFAM" id="SSF53041">
    <property type="entry name" value="Resolvase-like"/>
    <property type="match status" value="1"/>
</dbReference>
<name>A0ABV3Z3Q0_9PROT</name>
<comment type="caution">
    <text evidence="4">The sequence shown here is derived from an EMBL/GenBank/DDBJ whole genome shotgun (WGS) entry which is preliminary data.</text>
</comment>
<dbReference type="PANTHER" id="PTHR30461">
    <property type="entry name" value="DNA-INVERTASE FROM LAMBDOID PROPHAGE"/>
    <property type="match status" value="1"/>
</dbReference>
<dbReference type="RefSeq" id="WP_369313387.1">
    <property type="nucleotide sequence ID" value="NZ_JBEHZE010000001.1"/>
</dbReference>